<dbReference type="GO" id="GO:0016491">
    <property type="term" value="F:oxidoreductase activity"/>
    <property type="evidence" value="ECO:0007669"/>
    <property type="project" value="UniProtKB-KW"/>
</dbReference>
<dbReference type="PANTHER" id="PTHR34474">
    <property type="entry name" value="SIGNAL TRANSDUCTION PROTEIN TRAP"/>
    <property type="match status" value="1"/>
</dbReference>
<dbReference type="InterPro" id="IPR050404">
    <property type="entry name" value="Heme-degrading_MO"/>
</dbReference>
<dbReference type="Proteomes" id="UP001179280">
    <property type="component" value="Unassembled WGS sequence"/>
</dbReference>
<dbReference type="EMBL" id="JAFBCV010000005">
    <property type="protein sequence ID" value="MBM7838850.1"/>
    <property type="molecule type" value="Genomic_DNA"/>
</dbReference>
<organism evidence="2 3">
    <name type="scientific">Shouchella xiaoxiensis</name>
    <dbReference type="NCBI Taxonomy" id="766895"/>
    <lineage>
        <taxon>Bacteria</taxon>
        <taxon>Bacillati</taxon>
        <taxon>Bacillota</taxon>
        <taxon>Bacilli</taxon>
        <taxon>Bacillales</taxon>
        <taxon>Bacillaceae</taxon>
        <taxon>Shouchella</taxon>
    </lineage>
</organism>
<reference evidence="2" key="1">
    <citation type="submission" date="2021-01" db="EMBL/GenBank/DDBJ databases">
        <title>Genomic Encyclopedia of Type Strains, Phase IV (KMG-IV): sequencing the most valuable type-strain genomes for metagenomic binning, comparative biology and taxonomic classification.</title>
        <authorList>
            <person name="Goeker M."/>
        </authorList>
    </citation>
    <scope>NUCLEOTIDE SEQUENCE</scope>
    <source>
        <strain evidence="2">DSM 21943</strain>
    </source>
</reference>
<dbReference type="SUPFAM" id="SSF54909">
    <property type="entry name" value="Dimeric alpha+beta barrel"/>
    <property type="match status" value="1"/>
</dbReference>
<evidence type="ECO:0000259" key="1">
    <source>
        <dbReference type="PROSITE" id="PS51725"/>
    </source>
</evidence>
<keyword evidence="3" id="KW-1185">Reference proteome</keyword>
<keyword evidence="2" id="KW-0560">Oxidoreductase</keyword>
<protein>
    <submittedName>
        <fullName evidence="2">Heme oxygenase (Staphylobilin-producing)</fullName>
        <ecNumber evidence="2">1.14.99.48</ecNumber>
    </submittedName>
</protein>
<dbReference type="NCBIfam" id="NF009839">
    <property type="entry name" value="PRK13314.1"/>
    <property type="match status" value="1"/>
</dbReference>
<dbReference type="Gene3D" id="3.30.70.100">
    <property type="match status" value="1"/>
</dbReference>
<dbReference type="PANTHER" id="PTHR34474:SF4">
    <property type="entry name" value="HEME OXYGENASE (STAPHYLOBILIN-PRODUCING) 1"/>
    <property type="match status" value="1"/>
</dbReference>
<comment type="caution">
    <text evidence="2">The sequence shown here is derived from an EMBL/GenBank/DDBJ whole genome shotgun (WGS) entry which is preliminary data.</text>
</comment>
<dbReference type="InterPro" id="IPR007138">
    <property type="entry name" value="ABM_dom"/>
</dbReference>
<dbReference type="EC" id="1.14.99.48" evidence="2"/>
<name>A0ABS2SUC4_9BACI</name>
<proteinExistence type="predicted"/>
<dbReference type="RefSeq" id="WP_035422368.1">
    <property type="nucleotide sequence ID" value="NZ_JAFBCV010000005.1"/>
</dbReference>
<feature type="domain" description="ABM" evidence="1">
    <location>
        <begin position="2"/>
        <end position="93"/>
    </location>
</feature>
<evidence type="ECO:0000313" key="2">
    <source>
        <dbReference type="EMBL" id="MBM7838850.1"/>
    </source>
</evidence>
<gene>
    <name evidence="2" type="ORF">JOC54_002109</name>
</gene>
<dbReference type="PROSITE" id="PS51725">
    <property type="entry name" value="ABM"/>
    <property type="match status" value="1"/>
</dbReference>
<dbReference type="InterPro" id="IPR011008">
    <property type="entry name" value="Dimeric_a/b-barrel"/>
</dbReference>
<evidence type="ECO:0000313" key="3">
    <source>
        <dbReference type="Proteomes" id="UP001179280"/>
    </source>
</evidence>
<accession>A0ABS2SUC4</accession>
<dbReference type="Pfam" id="PF03992">
    <property type="entry name" value="ABM"/>
    <property type="match status" value="1"/>
</dbReference>
<sequence length="107" mass="12272">MIIVANKTLIEKGEGHKLVERFNKIGKIEFAKGFCGLEVLVNTKAKERDEVTISTRWDAIEDFKAWTKSEAFREAHTGKNARPDYIIGNEIEYYQVEVVRMPIAQAQ</sequence>